<sequence length="301" mass="34843">MNFQSKIARRAYRLALPSLKLRRSRPADQAPLFVIGSGRSGNTLVRRVLLASEQIYIPPETYVLGDLIEGWPQMALLPWRQKVWLFCAQFEKHYHFPTFRLDNLNDFAAEAEKLEPRTLHALILAFYAYLARKDGSKATRWGDKTPWNTYHLPAIGAMFPHARYVWLMRDGRDVALSYYKAGLYDSLAEAAVRWADANRACQRFERWCPHLYRLRYEDLVTDPEATFGALFAWSGLQFHPDMLESQPGVMGDVELEGHHTRVRDRISSRSVGQWRDKLGAAELGALPPWFWEQLRVLGYVD</sequence>
<reference evidence="2" key="1">
    <citation type="submission" date="2022-05" db="EMBL/GenBank/DDBJ databases">
        <authorList>
            <person name="Park J.-S."/>
        </authorList>
    </citation>
    <scope>NUCLEOTIDE SEQUENCE</scope>
    <source>
        <strain evidence="2">2012CJ41-6</strain>
    </source>
</reference>
<dbReference type="InterPro" id="IPR027417">
    <property type="entry name" value="P-loop_NTPase"/>
</dbReference>
<comment type="caution">
    <text evidence="2">The sequence shown here is derived from an EMBL/GenBank/DDBJ whole genome shotgun (WGS) entry which is preliminary data.</text>
</comment>
<gene>
    <name evidence="2" type="ORF">M3P21_19055</name>
</gene>
<keyword evidence="3" id="KW-1185">Reference proteome</keyword>
<evidence type="ECO:0000313" key="3">
    <source>
        <dbReference type="Proteomes" id="UP001203880"/>
    </source>
</evidence>
<dbReference type="RefSeq" id="WP_249712609.1">
    <property type="nucleotide sequence ID" value="NZ_JAMFMB010000033.1"/>
</dbReference>
<dbReference type="InterPro" id="IPR026634">
    <property type="entry name" value="TPST-like"/>
</dbReference>
<dbReference type="Pfam" id="PF13469">
    <property type="entry name" value="Sulfotransfer_3"/>
    <property type="match status" value="1"/>
</dbReference>
<dbReference type="Gene3D" id="3.40.50.300">
    <property type="entry name" value="P-loop containing nucleotide triphosphate hydrolases"/>
    <property type="match status" value="1"/>
</dbReference>
<dbReference type="PANTHER" id="PTHR12788">
    <property type="entry name" value="PROTEIN-TYROSINE SULFOTRANSFERASE 2"/>
    <property type="match status" value="1"/>
</dbReference>
<organism evidence="2 3">
    <name type="scientific">Ruegeria spongiae</name>
    <dbReference type="NCBI Taxonomy" id="2942209"/>
    <lineage>
        <taxon>Bacteria</taxon>
        <taxon>Pseudomonadati</taxon>
        <taxon>Pseudomonadota</taxon>
        <taxon>Alphaproteobacteria</taxon>
        <taxon>Rhodobacterales</taxon>
        <taxon>Roseobacteraceae</taxon>
        <taxon>Ruegeria</taxon>
    </lineage>
</organism>
<dbReference type="EMBL" id="JAMFMB010000033">
    <property type="protein sequence ID" value="MCL6285631.1"/>
    <property type="molecule type" value="Genomic_DNA"/>
</dbReference>
<evidence type="ECO:0000256" key="1">
    <source>
        <dbReference type="ARBA" id="ARBA00022679"/>
    </source>
</evidence>
<accession>A0ABT0Q6Y0</accession>
<dbReference type="PANTHER" id="PTHR12788:SF10">
    <property type="entry name" value="PROTEIN-TYROSINE SULFOTRANSFERASE"/>
    <property type="match status" value="1"/>
</dbReference>
<dbReference type="SUPFAM" id="SSF52540">
    <property type="entry name" value="P-loop containing nucleoside triphosphate hydrolases"/>
    <property type="match status" value="1"/>
</dbReference>
<proteinExistence type="predicted"/>
<name>A0ABT0Q6Y0_9RHOB</name>
<protein>
    <submittedName>
        <fullName evidence="2">Sulfotransferase</fullName>
    </submittedName>
</protein>
<evidence type="ECO:0000313" key="2">
    <source>
        <dbReference type="EMBL" id="MCL6285631.1"/>
    </source>
</evidence>
<dbReference type="Proteomes" id="UP001203880">
    <property type="component" value="Unassembled WGS sequence"/>
</dbReference>
<keyword evidence="1" id="KW-0808">Transferase</keyword>